<dbReference type="Proteomes" id="UP001432027">
    <property type="component" value="Unassembled WGS sequence"/>
</dbReference>
<dbReference type="AlphaFoldDB" id="A0AAV5SZD6"/>
<name>A0AAV5SZD6_9BILA</name>
<dbReference type="EMBL" id="BTSX01000003">
    <property type="protein sequence ID" value="GMS88279.1"/>
    <property type="molecule type" value="Genomic_DNA"/>
</dbReference>
<protein>
    <submittedName>
        <fullName evidence="2">Uncharacterized protein</fullName>
    </submittedName>
</protein>
<organism evidence="2 3">
    <name type="scientific">Pristionchus entomophagus</name>
    <dbReference type="NCBI Taxonomy" id="358040"/>
    <lineage>
        <taxon>Eukaryota</taxon>
        <taxon>Metazoa</taxon>
        <taxon>Ecdysozoa</taxon>
        <taxon>Nematoda</taxon>
        <taxon>Chromadorea</taxon>
        <taxon>Rhabditida</taxon>
        <taxon>Rhabditina</taxon>
        <taxon>Diplogasteromorpha</taxon>
        <taxon>Diplogasteroidea</taxon>
        <taxon>Neodiplogasteridae</taxon>
        <taxon>Pristionchus</taxon>
    </lineage>
</organism>
<gene>
    <name evidence="2" type="ORF">PENTCL1PPCAC_10454</name>
</gene>
<feature type="region of interest" description="Disordered" evidence="1">
    <location>
        <begin position="17"/>
        <end position="46"/>
    </location>
</feature>
<evidence type="ECO:0000313" key="2">
    <source>
        <dbReference type="EMBL" id="GMS88279.1"/>
    </source>
</evidence>
<accession>A0AAV5SZD6</accession>
<evidence type="ECO:0000313" key="3">
    <source>
        <dbReference type="Proteomes" id="UP001432027"/>
    </source>
</evidence>
<sequence>MTLLATLQLHESCRERDSCSDTYDIPPEEKSLGTGPSFSGETRPVPQAMSLLATLQLHQKSCSSVEDRSSCSTSGGNNNANHDIIFASVQLVDDNNDSALLQPD</sequence>
<comment type="caution">
    <text evidence="2">The sequence shown here is derived from an EMBL/GenBank/DDBJ whole genome shotgun (WGS) entry which is preliminary data.</text>
</comment>
<reference evidence="2" key="1">
    <citation type="submission" date="2023-10" db="EMBL/GenBank/DDBJ databases">
        <title>Genome assembly of Pristionchus species.</title>
        <authorList>
            <person name="Yoshida K."/>
            <person name="Sommer R.J."/>
        </authorList>
    </citation>
    <scope>NUCLEOTIDE SEQUENCE</scope>
    <source>
        <strain evidence="2">RS0144</strain>
    </source>
</reference>
<proteinExistence type="predicted"/>
<evidence type="ECO:0000256" key="1">
    <source>
        <dbReference type="SAM" id="MobiDB-lite"/>
    </source>
</evidence>
<keyword evidence="3" id="KW-1185">Reference proteome</keyword>